<dbReference type="EMBL" id="BMIU01000023">
    <property type="protein sequence ID" value="GGF45649.1"/>
    <property type="molecule type" value="Genomic_DNA"/>
</dbReference>
<dbReference type="Proteomes" id="UP000647339">
    <property type="component" value="Unassembled WGS sequence"/>
</dbReference>
<proteinExistence type="predicted"/>
<protein>
    <submittedName>
        <fullName evidence="1">Uncharacterized protein</fullName>
    </submittedName>
</protein>
<organism evidence="1 2">
    <name type="scientific">Echinicola rosea</name>
    <dbReference type="NCBI Taxonomy" id="1807691"/>
    <lineage>
        <taxon>Bacteria</taxon>
        <taxon>Pseudomonadati</taxon>
        <taxon>Bacteroidota</taxon>
        <taxon>Cytophagia</taxon>
        <taxon>Cytophagales</taxon>
        <taxon>Cyclobacteriaceae</taxon>
        <taxon>Echinicola</taxon>
    </lineage>
</organism>
<evidence type="ECO:0000313" key="2">
    <source>
        <dbReference type="Proteomes" id="UP000647339"/>
    </source>
</evidence>
<name>A0ABQ1V9F1_9BACT</name>
<evidence type="ECO:0000313" key="1">
    <source>
        <dbReference type="EMBL" id="GGF45649.1"/>
    </source>
</evidence>
<keyword evidence="2" id="KW-1185">Reference proteome</keyword>
<comment type="caution">
    <text evidence="1">The sequence shown here is derived from an EMBL/GenBank/DDBJ whole genome shotgun (WGS) entry which is preliminary data.</text>
</comment>
<sequence>MLANWAWLSEFDENESKIGVVVSFYSLIDDGKLPYFDLG</sequence>
<reference evidence="2" key="1">
    <citation type="journal article" date="2019" name="Int. J. Syst. Evol. Microbiol.">
        <title>The Global Catalogue of Microorganisms (GCM) 10K type strain sequencing project: providing services to taxonomists for standard genome sequencing and annotation.</title>
        <authorList>
            <consortium name="The Broad Institute Genomics Platform"/>
            <consortium name="The Broad Institute Genome Sequencing Center for Infectious Disease"/>
            <person name="Wu L."/>
            <person name="Ma J."/>
        </authorList>
    </citation>
    <scope>NUCLEOTIDE SEQUENCE [LARGE SCALE GENOMIC DNA]</scope>
    <source>
        <strain evidence="2">CGMCC 1.15407</strain>
    </source>
</reference>
<gene>
    <name evidence="1" type="ORF">GCM10011339_37680</name>
</gene>
<accession>A0ABQ1V9F1</accession>